<dbReference type="InterPro" id="IPR005135">
    <property type="entry name" value="Endo/exonuclease/phosphatase"/>
</dbReference>
<dbReference type="GO" id="GO:0003824">
    <property type="term" value="F:catalytic activity"/>
    <property type="evidence" value="ECO:0007669"/>
    <property type="project" value="InterPro"/>
</dbReference>
<dbReference type="OrthoDB" id="68569at2157"/>
<dbReference type="EMBL" id="CP017766">
    <property type="protein sequence ID" value="AUB56302.1"/>
    <property type="molecule type" value="Genomic_DNA"/>
</dbReference>
<dbReference type="Pfam" id="PF03372">
    <property type="entry name" value="Exo_endo_phos"/>
    <property type="match status" value="1"/>
</dbReference>
<reference evidence="2 3" key="1">
    <citation type="submission" date="2016-10" db="EMBL/GenBank/DDBJ databases">
        <title>Comparative genomics between deep and shallow subseafloor isolates.</title>
        <authorList>
            <person name="Ishii S."/>
            <person name="Miller J.R."/>
            <person name="Sutton G."/>
            <person name="Suzuki S."/>
            <person name="Methe B."/>
            <person name="Inagaki F."/>
            <person name="Imachi H."/>
        </authorList>
    </citation>
    <scope>NUCLEOTIDE SEQUENCE [LARGE SCALE GENOMIC DNA]</scope>
    <source>
        <strain evidence="2 3">MO-MB1</strain>
    </source>
</reference>
<dbReference type="AlphaFoldDB" id="A0A2H4VDX6"/>
<sequence length="229" mass="26591">MKLISLNLRFGGQKRTPQIIDYLLSEDADLVVLTEFMMNEKGKEIIRKISQKGYNIKPSNDDGSMGSFIASKSDFVTKSVFDRWIEVYIPKNDLYVLGVYVPDQPGAEKNIFWKRILEYAKNNIEKNVLITGDFNSCTKEDSSNGTEYYAKELMELEDLKYIDLWKNYSKEGSPRYTWFYHSGEGFRLDYVFISPKLAASMDEIIVYHDFNVREAKISDHSSLILECLF</sequence>
<accession>A0A2H4VDX6</accession>
<evidence type="ECO:0000313" key="3">
    <source>
        <dbReference type="Proteomes" id="UP000232806"/>
    </source>
</evidence>
<dbReference type="Gene3D" id="3.60.10.10">
    <property type="entry name" value="Endonuclease/exonuclease/phosphatase"/>
    <property type="match status" value="1"/>
</dbReference>
<name>A0A2H4VDX6_9EURY</name>
<proteinExistence type="predicted"/>
<dbReference type="Proteomes" id="UP000232806">
    <property type="component" value="Chromosome"/>
</dbReference>
<evidence type="ECO:0000313" key="2">
    <source>
        <dbReference type="EMBL" id="AUB56302.1"/>
    </source>
</evidence>
<dbReference type="InterPro" id="IPR036691">
    <property type="entry name" value="Endo/exonu/phosph_ase_sf"/>
</dbReference>
<dbReference type="GeneID" id="35121924"/>
<organism evidence="2 3">
    <name type="scientific">Methanobacterium subterraneum</name>
    <dbReference type="NCBI Taxonomy" id="59277"/>
    <lineage>
        <taxon>Archaea</taxon>
        <taxon>Methanobacteriati</taxon>
        <taxon>Methanobacteriota</taxon>
        <taxon>Methanomada group</taxon>
        <taxon>Methanobacteria</taxon>
        <taxon>Methanobacteriales</taxon>
        <taxon>Methanobacteriaceae</taxon>
        <taxon>Methanobacterium</taxon>
    </lineage>
</organism>
<dbReference type="SUPFAM" id="SSF56219">
    <property type="entry name" value="DNase I-like"/>
    <property type="match status" value="1"/>
</dbReference>
<evidence type="ECO:0000259" key="1">
    <source>
        <dbReference type="Pfam" id="PF03372"/>
    </source>
</evidence>
<gene>
    <name evidence="2" type="ORF">BK007_09940</name>
</gene>
<protein>
    <recommendedName>
        <fullName evidence="1">Endonuclease/exonuclease/phosphatase domain-containing protein</fullName>
    </recommendedName>
</protein>
<feature type="domain" description="Endonuclease/exonuclease/phosphatase" evidence="1">
    <location>
        <begin position="5"/>
        <end position="220"/>
    </location>
</feature>
<dbReference type="RefSeq" id="WP_100906277.1">
    <property type="nucleotide sequence ID" value="NZ_CP017766.1"/>
</dbReference>